<keyword evidence="2" id="KW-0648">Protein biosynthesis</keyword>
<dbReference type="SUPFAM" id="SSF54980">
    <property type="entry name" value="EF-G C-terminal domain-like"/>
    <property type="match status" value="1"/>
</dbReference>
<dbReference type="PANTHER" id="PTHR43261:SF1">
    <property type="entry name" value="RIBOSOME-RELEASING FACTOR 2, MITOCHONDRIAL"/>
    <property type="match status" value="1"/>
</dbReference>
<dbReference type="GO" id="GO:0006412">
    <property type="term" value="P:translation"/>
    <property type="evidence" value="ECO:0007669"/>
    <property type="project" value="UniProtKB-KW"/>
</dbReference>
<keyword evidence="3" id="KW-0342">GTP-binding</keyword>
<dbReference type="InterPro" id="IPR035647">
    <property type="entry name" value="EFG_III/V"/>
</dbReference>
<dbReference type="InterPro" id="IPR005225">
    <property type="entry name" value="Small_GTP-bd"/>
</dbReference>
<evidence type="ECO:0000259" key="5">
    <source>
        <dbReference type="PROSITE" id="PS51722"/>
    </source>
</evidence>
<proteinExistence type="predicted"/>
<evidence type="ECO:0000313" key="6">
    <source>
        <dbReference type="EMBL" id="NVK76271.1"/>
    </source>
</evidence>
<dbReference type="SUPFAM" id="SSF54211">
    <property type="entry name" value="Ribosomal protein S5 domain 2-like"/>
    <property type="match status" value="1"/>
</dbReference>
<dbReference type="InterPro" id="IPR031157">
    <property type="entry name" value="G_TR_CS"/>
</dbReference>
<evidence type="ECO:0000256" key="1">
    <source>
        <dbReference type="ARBA" id="ARBA00022741"/>
    </source>
</evidence>
<dbReference type="RefSeq" id="WP_171078070.1">
    <property type="nucleotide sequence ID" value="NZ_BNBU01000007.1"/>
</dbReference>
<dbReference type="SMART" id="SM00889">
    <property type="entry name" value="EFG_IV"/>
    <property type="match status" value="1"/>
</dbReference>
<dbReference type="PANTHER" id="PTHR43261">
    <property type="entry name" value="TRANSLATION ELONGATION FACTOR G-RELATED"/>
    <property type="match status" value="1"/>
</dbReference>
<dbReference type="AlphaFoldDB" id="A0A7Y7B093"/>
<reference evidence="6 7" key="1">
    <citation type="submission" date="2020-04" db="EMBL/GenBank/DDBJ databases">
        <title>Draft Genome Sequence of Streptomyces morookaense DSM 40503, an 8-azaguanine-producing strain.</title>
        <authorList>
            <person name="Qi J."/>
            <person name="Gao J.-M."/>
        </authorList>
    </citation>
    <scope>NUCLEOTIDE SEQUENCE [LARGE SCALE GENOMIC DNA]</scope>
    <source>
        <strain evidence="6 7">DSM 40503</strain>
    </source>
</reference>
<dbReference type="GO" id="GO:0005525">
    <property type="term" value="F:GTP binding"/>
    <property type="evidence" value="ECO:0007669"/>
    <property type="project" value="UniProtKB-KW"/>
</dbReference>
<dbReference type="InterPro" id="IPR014721">
    <property type="entry name" value="Ribsml_uS5_D2-typ_fold_subgr"/>
</dbReference>
<feature type="region of interest" description="Disordered" evidence="4">
    <location>
        <begin position="603"/>
        <end position="625"/>
    </location>
</feature>
<dbReference type="PROSITE" id="PS00301">
    <property type="entry name" value="G_TR_1"/>
    <property type="match status" value="1"/>
</dbReference>
<dbReference type="CDD" id="cd04168">
    <property type="entry name" value="TetM_like"/>
    <property type="match status" value="1"/>
</dbReference>
<feature type="domain" description="Tr-type G" evidence="5">
    <location>
        <begin position="4"/>
        <end position="249"/>
    </location>
</feature>
<dbReference type="SUPFAM" id="SSF52540">
    <property type="entry name" value="P-loop containing nucleoside triphosphate hydrolases"/>
    <property type="match status" value="1"/>
</dbReference>
<dbReference type="Pfam" id="PF00009">
    <property type="entry name" value="GTP_EFTU"/>
    <property type="match status" value="1"/>
</dbReference>
<dbReference type="InterPro" id="IPR009000">
    <property type="entry name" value="Transl_B-barrel_sf"/>
</dbReference>
<dbReference type="Gene3D" id="3.30.230.10">
    <property type="match status" value="1"/>
</dbReference>
<evidence type="ECO:0000313" key="7">
    <source>
        <dbReference type="Proteomes" id="UP000587462"/>
    </source>
</evidence>
<dbReference type="InterPro" id="IPR020568">
    <property type="entry name" value="Ribosomal_Su5_D2-typ_SF"/>
</dbReference>
<dbReference type="Proteomes" id="UP000587462">
    <property type="component" value="Unassembled WGS sequence"/>
</dbReference>
<comment type="caution">
    <text evidence="6">The sequence shown here is derived from an EMBL/GenBank/DDBJ whole genome shotgun (WGS) entry which is preliminary data.</text>
</comment>
<accession>A0A7Y7B093</accession>
<dbReference type="GO" id="GO:0003924">
    <property type="term" value="F:GTPase activity"/>
    <property type="evidence" value="ECO:0007669"/>
    <property type="project" value="InterPro"/>
</dbReference>
<dbReference type="InterPro" id="IPR027417">
    <property type="entry name" value="P-loop_NTPase"/>
</dbReference>
<dbReference type="PRINTS" id="PR01037">
    <property type="entry name" value="TCRTETOQM"/>
</dbReference>
<evidence type="ECO:0000256" key="2">
    <source>
        <dbReference type="ARBA" id="ARBA00022917"/>
    </source>
</evidence>
<name>A0A7Y7B093_STRMO</name>
<dbReference type="Pfam" id="PF03764">
    <property type="entry name" value="EFG_IV"/>
    <property type="match status" value="1"/>
</dbReference>
<dbReference type="PRINTS" id="PR00315">
    <property type="entry name" value="ELONGATNFCT"/>
</dbReference>
<sequence>MHTLGTLNIGILAHVDAGKTSLTERLLFDTGAIDRLGSVDEGSTRTDTGELERRRGITIRTAVAPFTVGDLRVNLIDTPGHSDFIAEVERALGVLDAAVLVVSAVEGVQAQTRVLMKSLRRLGLPVLFFVNKTDRTGASAGRTLQDIRARLLRGAVAVPMTGSLADPEFRERVAEVLAEQDDELLAGLVEGRTPGAGELRARIAEGTARGGIHPVYCGSALSGEGVAGLIEGMAAWLPHASGAVDGTPSGTVFAVERAAGTGEKTAYLRLFTGELRSRDRITLSSGDGEHAGRITSLDVVGGGSVLTAGGIARIRGLPRVRVGDRLGPARSAAAERYFAPPALETVVRPVHPREAARLHSALMALADQDPLIAARALPEGEGGGTSVLLYGEVQKEILASTLDEEFGVAAVFEPSRTVHRERPLGTGAAHEAIDRRGGHVFWATVGLRVEPGVPGTGVTFRRETELGALPHALDRAIEETVHRTLAQGLYGWAVTDCTVTLTHSGYASPVSTAADFRNLTPLVLMRALAEAGTRVYEPCHTYELELPADTVGPVTALLGEAGAGITETLPGLLKGTVPARGIPLVERRLPALTRGEAVWWSAPTEDRPCGGRPPTRPRTDGNPLNRAEYLRHLGRA</sequence>
<dbReference type="EMBL" id="JABBXF010000002">
    <property type="protein sequence ID" value="NVK76271.1"/>
    <property type="molecule type" value="Genomic_DNA"/>
</dbReference>
<dbReference type="NCBIfam" id="TIGR00231">
    <property type="entry name" value="small_GTP"/>
    <property type="match status" value="1"/>
</dbReference>
<dbReference type="Gene3D" id="3.30.70.870">
    <property type="entry name" value="Elongation Factor G (Translational Gtpase), domain 3"/>
    <property type="match status" value="1"/>
</dbReference>
<dbReference type="SUPFAM" id="SSF50447">
    <property type="entry name" value="Translation proteins"/>
    <property type="match status" value="1"/>
</dbReference>
<dbReference type="InterPro" id="IPR005517">
    <property type="entry name" value="Transl_elong_EFG/EF2_IV"/>
</dbReference>
<gene>
    <name evidence="6" type="ORF">HG542_01195</name>
</gene>
<organism evidence="6 7">
    <name type="scientific">Streptomyces morookaense</name>
    <name type="common">Streptoverticillium morookaense</name>
    <dbReference type="NCBI Taxonomy" id="1970"/>
    <lineage>
        <taxon>Bacteria</taxon>
        <taxon>Bacillati</taxon>
        <taxon>Actinomycetota</taxon>
        <taxon>Actinomycetes</taxon>
        <taxon>Kitasatosporales</taxon>
        <taxon>Streptomycetaceae</taxon>
        <taxon>Streptomyces</taxon>
    </lineage>
</organism>
<evidence type="ECO:0000256" key="4">
    <source>
        <dbReference type="SAM" id="MobiDB-lite"/>
    </source>
</evidence>
<protein>
    <submittedName>
        <fullName evidence="6">TetM/TetW/TetO/TetS family tetracycline resistance ribosomal protection protein</fullName>
    </submittedName>
</protein>
<dbReference type="Gene3D" id="3.40.50.300">
    <property type="entry name" value="P-loop containing nucleotide triphosphate hydrolases"/>
    <property type="match status" value="1"/>
</dbReference>
<dbReference type="GO" id="GO:0032790">
    <property type="term" value="P:ribosome disassembly"/>
    <property type="evidence" value="ECO:0007669"/>
    <property type="project" value="TreeGrafter"/>
</dbReference>
<evidence type="ECO:0000256" key="3">
    <source>
        <dbReference type="ARBA" id="ARBA00023134"/>
    </source>
</evidence>
<keyword evidence="7" id="KW-1185">Reference proteome</keyword>
<dbReference type="PROSITE" id="PS51722">
    <property type="entry name" value="G_TR_2"/>
    <property type="match status" value="1"/>
</dbReference>
<dbReference type="InterPro" id="IPR000795">
    <property type="entry name" value="T_Tr_GTP-bd_dom"/>
</dbReference>
<keyword evidence="1" id="KW-0547">Nucleotide-binding</keyword>